<evidence type="ECO:0000256" key="6">
    <source>
        <dbReference type="ARBA" id="ARBA00023010"/>
    </source>
</evidence>
<dbReference type="GO" id="GO:0006606">
    <property type="term" value="P:protein import into nucleus"/>
    <property type="evidence" value="ECO:0007669"/>
    <property type="project" value="TreeGrafter"/>
</dbReference>
<gene>
    <name evidence="11" type="ORF">BIW11_08435</name>
</gene>
<dbReference type="GO" id="GO:0005543">
    <property type="term" value="F:phospholipid binding"/>
    <property type="evidence" value="ECO:0007669"/>
    <property type="project" value="TreeGrafter"/>
</dbReference>
<comment type="subcellular location">
    <subcellularLocation>
        <location evidence="1">Nucleus</location>
        <location evidence="1">Nuclear pore complex</location>
    </subcellularLocation>
</comment>
<protein>
    <submittedName>
        <fullName evidence="11">Nuclear pore glycoprotein p62-like</fullName>
    </submittedName>
</protein>
<keyword evidence="3" id="KW-0813">Transport</keyword>
<dbReference type="InterPro" id="IPR007758">
    <property type="entry name" value="Nucleoporin_NSP1_C"/>
</dbReference>
<evidence type="ECO:0000313" key="11">
    <source>
        <dbReference type="EMBL" id="OQR75415.1"/>
    </source>
</evidence>
<feature type="domain" description="Nucleoporin NSP1-like C-terminal" evidence="10">
    <location>
        <begin position="261"/>
        <end position="365"/>
    </location>
</feature>
<dbReference type="InterPro" id="IPR026010">
    <property type="entry name" value="NSP1/NUP62"/>
</dbReference>
<reference evidence="11 12" key="1">
    <citation type="journal article" date="2017" name="Gigascience">
        <title>Draft genome of the honey bee ectoparasitic mite, Tropilaelaps mercedesae, is shaped by the parasitic life history.</title>
        <authorList>
            <person name="Dong X."/>
            <person name="Armstrong S.D."/>
            <person name="Xia D."/>
            <person name="Makepeace B.L."/>
            <person name="Darby A.C."/>
            <person name="Kadowaki T."/>
        </authorList>
    </citation>
    <scope>NUCLEOTIDE SEQUENCE [LARGE SCALE GENOMIC DNA]</scope>
    <source>
        <strain evidence="11">Wuxi-XJTLU</strain>
    </source>
</reference>
<sequence length="450" mass="45431">MSGFSFGTPAANSATTSAPTIGFSFNPPATGSSVFGSSTNTSAANATTTGNTPAIAPLGSSNVFGTSTAGATAPVFGTSTAGATAPVFGTSTAGATAPVFGTSTAGATAPVFGTSTAGATAPVFGTSTAGATAPVFGVPATAVSTAPTAAFGTGSTSTGAAPATGAPSTMFSSTGLGCVASPLLANAAPVSTASFGVFGMTGPPNLIGTTATTSGATMAAPAPSIFGAASSGNAPGASGGGFGNAPGTQATGQAANQTITACPTGQMTFEDLEKKCNEWKKELELQEESFLKRATQINAWERLVTATSEKITELNEYIKKVKSDQERLDRELDFVVAQQKELEEMLVPLEKQAQAMQGPSIQHHTDVEREATYHSAAKVNAQLRGMADTIKDIIEHINASNRSTSDNSTMEQISKILNAHMDALQYIQNGITTLQEKTEDINKLMGVVRI</sequence>
<keyword evidence="6" id="KW-0811">Translocation</keyword>
<dbReference type="GO" id="GO:0006405">
    <property type="term" value="P:RNA export from nucleus"/>
    <property type="evidence" value="ECO:0007669"/>
    <property type="project" value="TreeGrafter"/>
</dbReference>
<proteinExistence type="inferred from homology"/>
<dbReference type="InParanoid" id="A0A1V9XPI2"/>
<dbReference type="STRING" id="418985.A0A1V9XPI2"/>
<dbReference type="GO" id="GO:0017056">
    <property type="term" value="F:structural constituent of nuclear pore"/>
    <property type="evidence" value="ECO:0007669"/>
    <property type="project" value="InterPro"/>
</dbReference>
<evidence type="ECO:0000256" key="2">
    <source>
        <dbReference type="ARBA" id="ARBA00005911"/>
    </source>
</evidence>
<evidence type="ECO:0000256" key="5">
    <source>
        <dbReference type="ARBA" id="ARBA00022927"/>
    </source>
</evidence>
<keyword evidence="12" id="KW-1185">Reference proteome</keyword>
<dbReference type="OrthoDB" id="344345at2759"/>
<dbReference type="PANTHER" id="PTHR12084">
    <property type="entry name" value="NUCLEAR PORE GLYCOPROTEIN P62-RELATED"/>
    <property type="match status" value="1"/>
</dbReference>
<evidence type="ECO:0000313" key="12">
    <source>
        <dbReference type="Proteomes" id="UP000192247"/>
    </source>
</evidence>
<dbReference type="Pfam" id="PF05064">
    <property type="entry name" value="Nsp1_C"/>
    <property type="match status" value="1"/>
</dbReference>
<evidence type="ECO:0000256" key="7">
    <source>
        <dbReference type="ARBA" id="ARBA00023132"/>
    </source>
</evidence>
<accession>A0A1V9XPI2</accession>
<keyword evidence="7" id="KW-0906">Nuclear pore complex</keyword>
<keyword evidence="9" id="KW-0175">Coiled coil</keyword>
<keyword evidence="8" id="KW-0539">Nucleus</keyword>
<evidence type="ECO:0000256" key="1">
    <source>
        <dbReference type="ARBA" id="ARBA00004567"/>
    </source>
</evidence>
<evidence type="ECO:0000259" key="10">
    <source>
        <dbReference type="Pfam" id="PF05064"/>
    </source>
</evidence>
<dbReference type="GO" id="GO:0044613">
    <property type="term" value="C:nuclear pore central transport channel"/>
    <property type="evidence" value="ECO:0007669"/>
    <property type="project" value="TreeGrafter"/>
</dbReference>
<name>A0A1V9XPI2_9ACAR</name>
<evidence type="ECO:0000256" key="3">
    <source>
        <dbReference type="ARBA" id="ARBA00022448"/>
    </source>
</evidence>
<keyword evidence="5" id="KW-0653">Protein transport</keyword>
<organism evidence="11 12">
    <name type="scientific">Tropilaelaps mercedesae</name>
    <dbReference type="NCBI Taxonomy" id="418985"/>
    <lineage>
        <taxon>Eukaryota</taxon>
        <taxon>Metazoa</taxon>
        <taxon>Ecdysozoa</taxon>
        <taxon>Arthropoda</taxon>
        <taxon>Chelicerata</taxon>
        <taxon>Arachnida</taxon>
        <taxon>Acari</taxon>
        <taxon>Parasitiformes</taxon>
        <taxon>Mesostigmata</taxon>
        <taxon>Gamasina</taxon>
        <taxon>Dermanyssoidea</taxon>
        <taxon>Laelapidae</taxon>
        <taxon>Tropilaelaps</taxon>
    </lineage>
</organism>
<dbReference type="EMBL" id="MNPL01006397">
    <property type="protein sequence ID" value="OQR75415.1"/>
    <property type="molecule type" value="Genomic_DNA"/>
</dbReference>
<dbReference type="Proteomes" id="UP000192247">
    <property type="component" value="Unassembled WGS sequence"/>
</dbReference>
<dbReference type="FunCoup" id="A0A1V9XPI2">
    <property type="interactions" value="101"/>
</dbReference>
<feature type="coiled-coil region" evidence="9">
    <location>
        <begin position="269"/>
        <end position="345"/>
    </location>
</feature>
<dbReference type="PANTHER" id="PTHR12084:SF0">
    <property type="entry name" value="NUCLEAR PORE GLYCOPROTEIN P62"/>
    <property type="match status" value="1"/>
</dbReference>
<evidence type="ECO:0000256" key="4">
    <source>
        <dbReference type="ARBA" id="ARBA00022816"/>
    </source>
</evidence>
<comment type="similarity">
    <text evidence="2">Belongs to the nucleoporin NSP1/NUP62 family.</text>
</comment>
<evidence type="ECO:0000256" key="9">
    <source>
        <dbReference type="SAM" id="Coils"/>
    </source>
</evidence>
<dbReference type="AlphaFoldDB" id="A0A1V9XPI2"/>
<keyword evidence="4" id="KW-0509">mRNA transport</keyword>
<evidence type="ECO:0000256" key="8">
    <source>
        <dbReference type="ARBA" id="ARBA00023242"/>
    </source>
</evidence>
<comment type="caution">
    <text evidence="11">The sequence shown here is derived from an EMBL/GenBank/DDBJ whole genome shotgun (WGS) entry which is preliminary data.</text>
</comment>
<dbReference type="GO" id="GO:0051028">
    <property type="term" value="P:mRNA transport"/>
    <property type="evidence" value="ECO:0007669"/>
    <property type="project" value="UniProtKB-KW"/>
</dbReference>
<dbReference type="Gene3D" id="1.20.5.170">
    <property type="match status" value="1"/>
</dbReference>
<dbReference type="FunFam" id="1.20.5.170:FF:000040">
    <property type="entry name" value="Nuclear pore glycoprotein p62"/>
    <property type="match status" value="1"/>
</dbReference>